<dbReference type="InterPro" id="IPR053781">
    <property type="entry name" value="F-box_AtFBL13-like"/>
</dbReference>
<accession>A0ABD3BUW1</accession>
<dbReference type="SMART" id="SM00256">
    <property type="entry name" value="FBOX"/>
    <property type="match status" value="1"/>
</dbReference>
<sequence length="526" mass="61893">MNNQSVKRRSGDDDGGSAITIDDRLSQLPQPILHHILSLLPQKDAVRTCLLSKSWRNLWHGRFKVEFNDNWFATQKQFWSFLDNTLQRYLDRNLTLHQFIFDVSSAFDFVLLQKWIPVVITNMCVRSLKLIVSCGTIVFPLPFIVFQSELIVELLLEGLDLNILASTENVMLKLNNLRTLRLRYVNIRDEIFEKIISGCPLIENLSLIYCRGLKSIKLHKHQNIKEFVCYVSGQTIIEIEDPHALECFYVRNWHCCWNWKNKHFPHLKSLNLDMVQLPAETFNNFSSFFPCLKELTLNLCEGLEEFSLLSSSIKRLIIKMDSRSSIKAFIDTPNILYFEYSTHGFRHFLPSIEFAKTSNEWNSQITVWYKLRRSENEAMSWFLKLNKLLEGLSQSHITLTLIRDKYKKLDINDSFEGFYKPVVVEHLKLWDCFSSSSDPDLLNCFFRICRPRYIHMNLYEDGRAKCKKVSNLVEFMSKLLIPNEIGSSYFWLKDLVGIEVQDKKSKERQGAICFRLTWREQLNKYI</sequence>
<dbReference type="Pfam" id="PF24758">
    <property type="entry name" value="LRR_At5g56370"/>
    <property type="match status" value="1"/>
</dbReference>
<reference evidence="3" key="1">
    <citation type="journal article" date="2024" name="IScience">
        <title>Strigolactones Initiate the Formation of Haustorium-like Structures in Castilleja.</title>
        <authorList>
            <person name="Buerger M."/>
            <person name="Peterson D."/>
            <person name="Chory J."/>
        </authorList>
    </citation>
    <scope>NUCLEOTIDE SEQUENCE [LARGE SCALE GENOMIC DNA]</scope>
</reference>
<keyword evidence="3" id="KW-1185">Reference proteome</keyword>
<dbReference type="SUPFAM" id="SSF52047">
    <property type="entry name" value="RNI-like"/>
    <property type="match status" value="1"/>
</dbReference>
<name>A0ABD3BUW1_9LAMI</name>
<feature type="domain" description="F-box" evidence="1">
    <location>
        <begin position="22"/>
        <end position="74"/>
    </location>
</feature>
<dbReference type="Proteomes" id="UP001632038">
    <property type="component" value="Unassembled WGS sequence"/>
</dbReference>
<evidence type="ECO:0000313" key="2">
    <source>
        <dbReference type="EMBL" id="KAL3621074.1"/>
    </source>
</evidence>
<dbReference type="AlphaFoldDB" id="A0ABD3BUW1"/>
<dbReference type="Gene3D" id="3.80.10.10">
    <property type="entry name" value="Ribonuclease Inhibitor"/>
    <property type="match status" value="1"/>
</dbReference>
<dbReference type="Pfam" id="PF00646">
    <property type="entry name" value="F-box"/>
    <property type="match status" value="1"/>
</dbReference>
<proteinExistence type="predicted"/>
<dbReference type="PANTHER" id="PTHR34223:SF51">
    <property type="entry name" value="OS06G0556300 PROTEIN"/>
    <property type="match status" value="1"/>
</dbReference>
<protein>
    <recommendedName>
        <fullName evidence="1">F-box domain-containing protein</fullName>
    </recommendedName>
</protein>
<evidence type="ECO:0000313" key="3">
    <source>
        <dbReference type="Proteomes" id="UP001632038"/>
    </source>
</evidence>
<comment type="caution">
    <text evidence="2">The sequence shown here is derived from an EMBL/GenBank/DDBJ whole genome shotgun (WGS) entry which is preliminary data.</text>
</comment>
<evidence type="ECO:0000259" key="1">
    <source>
        <dbReference type="PROSITE" id="PS50181"/>
    </source>
</evidence>
<dbReference type="Gene3D" id="1.20.1280.50">
    <property type="match status" value="1"/>
</dbReference>
<dbReference type="InterPro" id="IPR036047">
    <property type="entry name" value="F-box-like_dom_sf"/>
</dbReference>
<organism evidence="2 3">
    <name type="scientific">Castilleja foliolosa</name>
    <dbReference type="NCBI Taxonomy" id="1961234"/>
    <lineage>
        <taxon>Eukaryota</taxon>
        <taxon>Viridiplantae</taxon>
        <taxon>Streptophyta</taxon>
        <taxon>Embryophyta</taxon>
        <taxon>Tracheophyta</taxon>
        <taxon>Spermatophyta</taxon>
        <taxon>Magnoliopsida</taxon>
        <taxon>eudicotyledons</taxon>
        <taxon>Gunneridae</taxon>
        <taxon>Pentapetalae</taxon>
        <taxon>asterids</taxon>
        <taxon>lamiids</taxon>
        <taxon>Lamiales</taxon>
        <taxon>Orobanchaceae</taxon>
        <taxon>Pedicularideae</taxon>
        <taxon>Castillejinae</taxon>
        <taxon>Castilleja</taxon>
    </lineage>
</organism>
<dbReference type="InterPro" id="IPR001810">
    <property type="entry name" value="F-box_dom"/>
</dbReference>
<dbReference type="CDD" id="cd22160">
    <property type="entry name" value="F-box_AtFBL13-like"/>
    <property type="match status" value="1"/>
</dbReference>
<dbReference type="InterPro" id="IPR053197">
    <property type="entry name" value="F-box_SCFL_complex_component"/>
</dbReference>
<dbReference type="InterPro" id="IPR055411">
    <property type="entry name" value="LRR_FXL15/At3g58940/PEG3-like"/>
</dbReference>
<dbReference type="EMBL" id="JAVIJP010000066">
    <property type="protein sequence ID" value="KAL3621074.1"/>
    <property type="molecule type" value="Genomic_DNA"/>
</dbReference>
<dbReference type="PANTHER" id="PTHR34223">
    <property type="entry name" value="OS11G0201299 PROTEIN"/>
    <property type="match status" value="1"/>
</dbReference>
<gene>
    <name evidence="2" type="ORF">CASFOL_035986</name>
</gene>
<dbReference type="SUPFAM" id="SSF81383">
    <property type="entry name" value="F-box domain"/>
    <property type="match status" value="1"/>
</dbReference>
<dbReference type="InterPro" id="IPR032675">
    <property type="entry name" value="LRR_dom_sf"/>
</dbReference>
<dbReference type="PROSITE" id="PS50181">
    <property type="entry name" value="FBOX"/>
    <property type="match status" value="1"/>
</dbReference>